<comment type="similarity">
    <text evidence="10">Belongs to the 'phage' integrase family. XerC subfamily.</text>
</comment>
<evidence type="ECO:0000259" key="11">
    <source>
        <dbReference type="PROSITE" id="PS51898"/>
    </source>
</evidence>
<dbReference type="PROSITE" id="PS51900">
    <property type="entry name" value="CB"/>
    <property type="match status" value="1"/>
</dbReference>
<gene>
    <name evidence="10" type="primary">xerC</name>
    <name evidence="13" type="ordered locus">RB6271</name>
</gene>
<dbReference type="InterPro" id="IPR004107">
    <property type="entry name" value="Integrase_SAM-like_N"/>
</dbReference>
<dbReference type="Pfam" id="PF00589">
    <property type="entry name" value="Phage_integrase"/>
    <property type="match status" value="1"/>
</dbReference>
<evidence type="ECO:0000313" key="13">
    <source>
        <dbReference type="EMBL" id="CAD74699.1"/>
    </source>
</evidence>
<dbReference type="PROSITE" id="PS51898">
    <property type="entry name" value="TYR_RECOMBINASE"/>
    <property type="match status" value="1"/>
</dbReference>
<keyword evidence="14" id="KW-1185">Reference proteome</keyword>
<dbReference type="GO" id="GO:0006310">
    <property type="term" value="P:DNA recombination"/>
    <property type="evidence" value="ECO:0000318"/>
    <property type="project" value="GO_Central"/>
</dbReference>
<dbReference type="InterPro" id="IPR010998">
    <property type="entry name" value="Integrase_recombinase_N"/>
</dbReference>
<dbReference type="NCBIfam" id="NF001399">
    <property type="entry name" value="PRK00283.1"/>
    <property type="match status" value="1"/>
</dbReference>
<keyword evidence="9 10" id="KW-0131">Cell cycle</keyword>
<comment type="subunit">
    <text evidence="10">Forms a cyclic heterotetrameric complex composed of two molecules of XerC and two molecules of XerD.</text>
</comment>
<evidence type="ECO:0000256" key="2">
    <source>
        <dbReference type="ARBA" id="ARBA00010450"/>
    </source>
</evidence>
<keyword evidence="7 10" id="KW-0238">DNA-binding</keyword>
<dbReference type="KEGG" id="rba:RB6271"/>
<keyword evidence="6 10" id="KW-0229">DNA integration</keyword>
<protein>
    <recommendedName>
        <fullName evidence="10">Tyrosine recombinase XerC</fullName>
    </recommendedName>
</protein>
<dbReference type="Pfam" id="PF02899">
    <property type="entry name" value="Phage_int_SAM_1"/>
    <property type="match status" value="1"/>
</dbReference>
<feature type="active site" description="O-(3'-phospho-DNA)-tyrosine intermediate" evidence="10">
    <location>
        <position position="306"/>
    </location>
</feature>
<keyword evidence="4 10" id="KW-0132">Cell division</keyword>
<feature type="active site" evidence="10">
    <location>
        <position position="274"/>
    </location>
</feature>
<dbReference type="NCBIfam" id="TIGR02225">
    <property type="entry name" value="recomb_XerD"/>
    <property type="match status" value="1"/>
</dbReference>
<evidence type="ECO:0000256" key="6">
    <source>
        <dbReference type="ARBA" id="ARBA00022908"/>
    </source>
</evidence>
<dbReference type="InterPro" id="IPR044068">
    <property type="entry name" value="CB"/>
</dbReference>
<evidence type="ECO:0000313" key="14">
    <source>
        <dbReference type="Proteomes" id="UP000001025"/>
    </source>
</evidence>
<evidence type="ECO:0000256" key="9">
    <source>
        <dbReference type="ARBA" id="ARBA00023306"/>
    </source>
</evidence>
<feature type="active site" evidence="10">
    <location>
        <position position="271"/>
    </location>
</feature>
<feature type="active site" evidence="10">
    <location>
        <position position="174"/>
    </location>
</feature>
<evidence type="ECO:0000259" key="12">
    <source>
        <dbReference type="PROSITE" id="PS51900"/>
    </source>
</evidence>
<dbReference type="GO" id="GO:0009037">
    <property type="term" value="F:tyrosine-based site-specific recombinase activity"/>
    <property type="evidence" value="ECO:0000318"/>
    <property type="project" value="GO_Central"/>
</dbReference>
<proteinExistence type="inferred from homology"/>
<dbReference type="InterPro" id="IPR023009">
    <property type="entry name" value="Tyrosine_recombinase_XerC/XerD"/>
</dbReference>
<accession>Q7UQK2</accession>
<dbReference type="GO" id="GO:0006313">
    <property type="term" value="P:DNA transposition"/>
    <property type="evidence" value="ECO:0007669"/>
    <property type="project" value="UniProtKB-UniRule"/>
</dbReference>
<dbReference type="STRING" id="243090.RB6271"/>
<dbReference type="GO" id="GO:0005737">
    <property type="term" value="C:cytoplasm"/>
    <property type="evidence" value="ECO:0007669"/>
    <property type="project" value="UniProtKB-SubCell"/>
</dbReference>
<dbReference type="InterPro" id="IPR050090">
    <property type="entry name" value="Tyrosine_recombinase_XerCD"/>
</dbReference>
<evidence type="ECO:0000256" key="3">
    <source>
        <dbReference type="ARBA" id="ARBA00022490"/>
    </source>
</evidence>
<keyword evidence="3 10" id="KW-0963">Cytoplasm</keyword>
<dbReference type="eggNOG" id="COG4974">
    <property type="taxonomic scope" value="Bacteria"/>
</dbReference>
<reference evidence="13 14" key="1">
    <citation type="journal article" date="2003" name="Proc. Natl. Acad. Sci. U.S.A.">
        <title>Complete genome sequence of the marine planctomycete Pirellula sp. strain 1.</title>
        <authorList>
            <person name="Gloeckner F.O."/>
            <person name="Kube M."/>
            <person name="Bauer M."/>
            <person name="Teeling H."/>
            <person name="Lombardot T."/>
            <person name="Ludwig W."/>
            <person name="Gade D."/>
            <person name="Beck A."/>
            <person name="Borzym K."/>
            <person name="Heitmann K."/>
            <person name="Rabus R."/>
            <person name="Schlesner H."/>
            <person name="Amann R."/>
            <person name="Reinhardt R."/>
        </authorList>
    </citation>
    <scope>NUCLEOTIDE SEQUENCE [LARGE SCALE GENOMIC DNA]</scope>
    <source>
        <strain evidence="14">DSM 10527 / NCIMB 13988 / SH1</strain>
    </source>
</reference>
<feature type="active site" evidence="10">
    <location>
        <position position="297"/>
    </location>
</feature>
<dbReference type="Gene3D" id="1.10.150.130">
    <property type="match status" value="1"/>
</dbReference>
<dbReference type="SUPFAM" id="SSF56349">
    <property type="entry name" value="DNA breaking-rejoining enzymes"/>
    <property type="match status" value="1"/>
</dbReference>
<dbReference type="InterPro" id="IPR011932">
    <property type="entry name" value="Recomb_XerD"/>
</dbReference>
<sequence length="325" mass="36642">MNAVEHTRVAKRLTKLQQLKSGQTESVAPSAGQAVCDEFLVYLKRECHLADNTVAAYGRDMKRFVTWMDGRRPADLTITELSDFVASLHGEGLAPASISRAIVAIRTFFKYLQLEGITVDNPAELLATQKAWQRMPGVLSPNEVEAFLSAVKKSDSFWQRDRALLEVLYATGCRASEVCTLRVRDLTLDEKTLRCHGKGDKQRMVPIGGRAIRAIQLYLEESRHILADRNPGQIDELFLSRGGKALDRIQLWRLVKRYAKRAGISDEISPHSLRHSFATHLLAGGADLRQVQEMLGHASIQTTQIYTHVEHSRLQRVHRDFHPRA</sequence>
<dbReference type="NCBIfam" id="NF040815">
    <property type="entry name" value="recomb_XerA_Arch"/>
    <property type="match status" value="1"/>
</dbReference>
<dbReference type="GO" id="GO:0003677">
    <property type="term" value="F:DNA binding"/>
    <property type="evidence" value="ECO:0000318"/>
    <property type="project" value="GO_Central"/>
</dbReference>
<dbReference type="PATRIC" id="fig|243090.15.peg.3022"/>
<dbReference type="FunCoup" id="Q7UQK2">
    <property type="interactions" value="155"/>
</dbReference>
<evidence type="ECO:0000256" key="1">
    <source>
        <dbReference type="ARBA" id="ARBA00004496"/>
    </source>
</evidence>
<dbReference type="PANTHER" id="PTHR30349">
    <property type="entry name" value="PHAGE INTEGRASE-RELATED"/>
    <property type="match status" value="1"/>
</dbReference>
<evidence type="ECO:0000256" key="5">
    <source>
        <dbReference type="ARBA" id="ARBA00022829"/>
    </source>
</evidence>
<name>Q7UQK2_RHOBA</name>
<feature type="domain" description="Tyr recombinase" evidence="11">
    <location>
        <begin position="134"/>
        <end position="319"/>
    </location>
</feature>
<feature type="domain" description="Core-binding (CB)" evidence="12">
    <location>
        <begin position="30"/>
        <end position="113"/>
    </location>
</feature>
<dbReference type="Gene3D" id="1.10.443.10">
    <property type="entry name" value="Intergrase catalytic core"/>
    <property type="match status" value="1"/>
</dbReference>
<comment type="function">
    <text evidence="10">Site-specific tyrosine recombinase, which acts by catalyzing the cutting and rejoining of the recombining DNA molecules. The XerC-XerD complex is essential to convert dimers of the bacterial chromosome into monomers to permit their segregation at cell division. It also contributes to the segregational stability of plasmids.</text>
</comment>
<dbReference type="InterPro" id="IPR002104">
    <property type="entry name" value="Integrase_catalytic"/>
</dbReference>
<evidence type="ECO:0000256" key="8">
    <source>
        <dbReference type="ARBA" id="ARBA00023172"/>
    </source>
</evidence>
<feature type="active site" evidence="10">
    <location>
        <position position="198"/>
    </location>
</feature>
<dbReference type="HOGENOM" id="CLU_027562_9_6_0"/>
<comment type="subcellular location">
    <subcellularLocation>
        <location evidence="1 10">Cytoplasm</location>
    </subcellularLocation>
</comment>
<dbReference type="PANTHER" id="PTHR30349:SF81">
    <property type="entry name" value="TYROSINE RECOMBINASE XERC"/>
    <property type="match status" value="1"/>
</dbReference>
<dbReference type="GO" id="GO:0048476">
    <property type="term" value="C:Holliday junction resolvase complex"/>
    <property type="evidence" value="ECO:0000318"/>
    <property type="project" value="GO_Central"/>
</dbReference>
<evidence type="ECO:0000256" key="10">
    <source>
        <dbReference type="HAMAP-Rule" id="MF_01808"/>
    </source>
</evidence>
<dbReference type="HAMAP" id="MF_01808">
    <property type="entry name" value="Recomb_XerC_XerD"/>
    <property type="match status" value="1"/>
</dbReference>
<comment type="similarity">
    <text evidence="2">Belongs to the 'phage' integrase family. XerD subfamily.</text>
</comment>
<dbReference type="CDD" id="cd00798">
    <property type="entry name" value="INT_XerDC_C"/>
    <property type="match status" value="1"/>
</dbReference>
<dbReference type="AlphaFoldDB" id="Q7UQK2"/>
<dbReference type="EMBL" id="BX294143">
    <property type="protein sequence ID" value="CAD74699.1"/>
    <property type="molecule type" value="Genomic_DNA"/>
</dbReference>
<dbReference type="InterPro" id="IPR013762">
    <property type="entry name" value="Integrase-like_cat_sf"/>
</dbReference>
<dbReference type="GO" id="GO:0051301">
    <property type="term" value="P:cell division"/>
    <property type="evidence" value="ECO:0007669"/>
    <property type="project" value="UniProtKB-KW"/>
</dbReference>
<dbReference type="OrthoDB" id="9801717at2"/>
<organism evidence="13 14">
    <name type="scientific">Rhodopirellula baltica (strain DSM 10527 / NCIMB 13988 / SH1)</name>
    <dbReference type="NCBI Taxonomy" id="243090"/>
    <lineage>
        <taxon>Bacteria</taxon>
        <taxon>Pseudomonadati</taxon>
        <taxon>Planctomycetota</taxon>
        <taxon>Planctomycetia</taxon>
        <taxon>Pirellulales</taxon>
        <taxon>Pirellulaceae</taxon>
        <taxon>Rhodopirellula</taxon>
    </lineage>
</organism>
<dbReference type="EnsemblBacteria" id="CAD74699">
    <property type="protein sequence ID" value="CAD74699"/>
    <property type="gene ID" value="RB6271"/>
</dbReference>
<evidence type="ECO:0000256" key="4">
    <source>
        <dbReference type="ARBA" id="ARBA00022618"/>
    </source>
</evidence>
<keyword evidence="8 10" id="KW-0233">DNA recombination</keyword>
<dbReference type="InParanoid" id="Q7UQK2"/>
<dbReference type="GO" id="GO:0071139">
    <property type="term" value="P:resolution of DNA recombination intermediates"/>
    <property type="evidence" value="ECO:0000318"/>
    <property type="project" value="GO_Central"/>
</dbReference>
<keyword evidence="5 10" id="KW-0159">Chromosome partition</keyword>
<evidence type="ECO:0000256" key="7">
    <source>
        <dbReference type="ARBA" id="ARBA00023125"/>
    </source>
</evidence>
<dbReference type="Proteomes" id="UP000001025">
    <property type="component" value="Chromosome"/>
</dbReference>
<dbReference type="InterPro" id="IPR011010">
    <property type="entry name" value="DNA_brk_join_enz"/>
</dbReference>
<dbReference type="GO" id="GO:0007059">
    <property type="term" value="P:chromosome segregation"/>
    <property type="evidence" value="ECO:0000318"/>
    <property type="project" value="GO_Central"/>
</dbReference>